<name>A0AAV3NU10_LITER</name>
<keyword evidence="2" id="KW-1185">Reference proteome</keyword>
<dbReference type="AlphaFoldDB" id="A0AAV3NU10"/>
<reference evidence="1 2" key="1">
    <citation type="submission" date="2024-01" db="EMBL/GenBank/DDBJ databases">
        <title>The complete chloroplast genome sequence of Lithospermum erythrorhizon: insights into the phylogenetic relationship among Boraginaceae species and the maternal lineages of purple gromwells.</title>
        <authorList>
            <person name="Okada T."/>
            <person name="Watanabe K."/>
        </authorList>
    </citation>
    <scope>NUCLEOTIDE SEQUENCE [LARGE SCALE GENOMIC DNA]</scope>
</reference>
<dbReference type="EMBL" id="BAABME010015648">
    <property type="protein sequence ID" value="GAA0142286.1"/>
    <property type="molecule type" value="Genomic_DNA"/>
</dbReference>
<gene>
    <name evidence="1" type="ORF">LIER_35550</name>
</gene>
<dbReference type="Proteomes" id="UP001454036">
    <property type="component" value="Unassembled WGS sequence"/>
</dbReference>
<evidence type="ECO:0000313" key="2">
    <source>
        <dbReference type="Proteomes" id="UP001454036"/>
    </source>
</evidence>
<evidence type="ECO:0000313" key="1">
    <source>
        <dbReference type="EMBL" id="GAA0142286.1"/>
    </source>
</evidence>
<proteinExistence type="predicted"/>
<sequence length="109" mass="11811">MAVSLSTGARVRLKVGSCVYALTRASLKESSIKGRTLKSTFPPISTVHSLSGFDIPLKKYKTRLLGNSGGFFLVNTCNVNVHVDSVFHVVGSSLTLFLWKKLLSQLAIV</sequence>
<accession>A0AAV3NU10</accession>
<comment type="caution">
    <text evidence="1">The sequence shown here is derived from an EMBL/GenBank/DDBJ whole genome shotgun (WGS) entry which is preliminary data.</text>
</comment>
<organism evidence="1 2">
    <name type="scientific">Lithospermum erythrorhizon</name>
    <name type="common">Purple gromwell</name>
    <name type="synonym">Lithospermum officinale var. erythrorhizon</name>
    <dbReference type="NCBI Taxonomy" id="34254"/>
    <lineage>
        <taxon>Eukaryota</taxon>
        <taxon>Viridiplantae</taxon>
        <taxon>Streptophyta</taxon>
        <taxon>Embryophyta</taxon>
        <taxon>Tracheophyta</taxon>
        <taxon>Spermatophyta</taxon>
        <taxon>Magnoliopsida</taxon>
        <taxon>eudicotyledons</taxon>
        <taxon>Gunneridae</taxon>
        <taxon>Pentapetalae</taxon>
        <taxon>asterids</taxon>
        <taxon>lamiids</taxon>
        <taxon>Boraginales</taxon>
        <taxon>Boraginaceae</taxon>
        <taxon>Boraginoideae</taxon>
        <taxon>Lithospermeae</taxon>
        <taxon>Lithospermum</taxon>
    </lineage>
</organism>
<protein>
    <submittedName>
        <fullName evidence="1">Uncharacterized protein</fullName>
    </submittedName>
</protein>